<dbReference type="Proteomes" id="UP000295832">
    <property type="component" value="Unassembled WGS sequence"/>
</dbReference>
<dbReference type="GO" id="GO:0009003">
    <property type="term" value="F:signal peptidase activity"/>
    <property type="evidence" value="ECO:0007669"/>
    <property type="project" value="UniProtKB-EC"/>
</dbReference>
<keyword evidence="3 6" id="KW-0645">Protease</keyword>
<sequence>MLAIKDEIKELLESVLIAGVLAFFIITFVVQSFVVQGHSMDPTLHDGERLFVNKFIYNFHSPKRGDIIVLTPKGDPKRKYIKRVIGLAGDKIEIKDGTLFINDKMVEEDYINESYIRENLYSIDTNGDMMGDEIHSTAGPFYVPKEHVFAMGDNRNNSLDSRRLDIVGYIPYEDISGKAFWVYWPLTRIRVLDHARYPDLT</sequence>
<name>A0A4V3GY75_9FIRM</name>
<dbReference type="RefSeq" id="WP_208324405.1">
    <property type="nucleotide sequence ID" value="NZ_SOEG01000016.1"/>
</dbReference>
<dbReference type="AlphaFoldDB" id="A0A4V3GY75"/>
<dbReference type="CDD" id="cd06530">
    <property type="entry name" value="S26_SPase_I"/>
    <property type="match status" value="1"/>
</dbReference>
<evidence type="ECO:0000313" key="8">
    <source>
        <dbReference type="EMBL" id="TDX51032.1"/>
    </source>
</evidence>
<proteinExistence type="inferred from homology"/>
<dbReference type="InterPro" id="IPR000223">
    <property type="entry name" value="Pept_S26A_signal_pept_1"/>
</dbReference>
<dbReference type="NCBIfam" id="TIGR02227">
    <property type="entry name" value="sigpep_I_bact"/>
    <property type="match status" value="1"/>
</dbReference>
<evidence type="ECO:0000256" key="5">
    <source>
        <dbReference type="PIRSR" id="PIRSR600223-1"/>
    </source>
</evidence>
<keyword evidence="6" id="KW-0472">Membrane</keyword>
<keyword evidence="4 6" id="KW-0378">Hydrolase</keyword>
<evidence type="ECO:0000259" key="7">
    <source>
        <dbReference type="Pfam" id="PF10502"/>
    </source>
</evidence>
<evidence type="ECO:0000256" key="4">
    <source>
        <dbReference type="ARBA" id="ARBA00022801"/>
    </source>
</evidence>
<evidence type="ECO:0000256" key="1">
    <source>
        <dbReference type="ARBA" id="ARBA00004401"/>
    </source>
</evidence>
<feature type="transmembrane region" description="Helical" evidence="6">
    <location>
        <begin position="12"/>
        <end position="34"/>
    </location>
</feature>
<dbReference type="PRINTS" id="PR00727">
    <property type="entry name" value="LEADERPTASE"/>
</dbReference>
<organism evidence="8 9">
    <name type="scientific">Orenia marismortui</name>
    <dbReference type="NCBI Taxonomy" id="46469"/>
    <lineage>
        <taxon>Bacteria</taxon>
        <taxon>Bacillati</taxon>
        <taxon>Bacillota</taxon>
        <taxon>Clostridia</taxon>
        <taxon>Halanaerobiales</taxon>
        <taxon>Halobacteroidaceae</taxon>
        <taxon>Orenia</taxon>
    </lineage>
</organism>
<dbReference type="EC" id="3.4.21.89" evidence="6"/>
<dbReference type="SUPFAM" id="SSF51306">
    <property type="entry name" value="LexA/Signal peptidase"/>
    <property type="match status" value="1"/>
</dbReference>
<dbReference type="EMBL" id="SOEG01000016">
    <property type="protein sequence ID" value="TDX51032.1"/>
    <property type="molecule type" value="Genomic_DNA"/>
</dbReference>
<evidence type="ECO:0000256" key="3">
    <source>
        <dbReference type="ARBA" id="ARBA00022670"/>
    </source>
</evidence>
<comment type="catalytic activity">
    <reaction evidence="6">
        <text>Cleavage of hydrophobic, N-terminal signal or leader sequences from secreted and periplasmic proteins.</text>
        <dbReference type="EC" id="3.4.21.89"/>
    </reaction>
</comment>
<accession>A0A4V3GY75</accession>
<dbReference type="STRING" id="926561.GCA_000379025_00549"/>
<dbReference type="Gene3D" id="2.10.109.10">
    <property type="entry name" value="Umud Fragment, subunit A"/>
    <property type="match status" value="1"/>
</dbReference>
<keyword evidence="9" id="KW-1185">Reference proteome</keyword>
<evidence type="ECO:0000256" key="2">
    <source>
        <dbReference type="ARBA" id="ARBA00009370"/>
    </source>
</evidence>
<dbReference type="GO" id="GO:0005886">
    <property type="term" value="C:plasma membrane"/>
    <property type="evidence" value="ECO:0007669"/>
    <property type="project" value="UniProtKB-SubCell"/>
</dbReference>
<keyword evidence="6" id="KW-0812">Transmembrane</keyword>
<comment type="caution">
    <text evidence="8">The sequence shown here is derived from an EMBL/GenBank/DDBJ whole genome shotgun (WGS) entry which is preliminary data.</text>
</comment>
<feature type="active site" evidence="5">
    <location>
        <position position="39"/>
    </location>
</feature>
<dbReference type="InterPro" id="IPR036286">
    <property type="entry name" value="LexA/Signal_pep-like_sf"/>
</dbReference>
<dbReference type="GO" id="GO:0004252">
    <property type="term" value="F:serine-type endopeptidase activity"/>
    <property type="evidence" value="ECO:0007669"/>
    <property type="project" value="InterPro"/>
</dbReference>
<dbReference type="GO" id="GO:0006465">
    <property type="term" value="P:signal peptide processing"/>
    <property type="evidence" value="ECO:0007669"/>
    <property type="project" value="InterPro"/>
</dbReference>
<dbReference type="Pfam" id="PF10502">
    <property type="entry name" value="Peptidase_S26"/>
    <property type="match status" value="1"/>
</dbReference>
<evidence type="ECO:0000313" key="9">
    <source>
        <dbReference type="Proteomes" id="UP000295832"/>
    </source>
</evidence>
<evidence type="ECO:0000256" key="6">
    <source>
        <dbReference type="RuleBase" id="RU362042"/>
    </source>
</evidence>
<dbReference type="InterPro" id="IPR019756">
    <property type="entry name" value="Pept_S26A_signal_pept_1_Ser-AS"/>
</dbReference>
<feature type="active site" evidence="5">
    <location>
        <position position="82"/>
    </location>
</feature>
<keyword evidence="6" id="KW-1133">Transmembrane helix</keyword>
<comment type="similarity">
    <text evidence="2 6">Belongs to the peptidase S26 family.</text>
</comment>
<feature type="domain" description="Peptidase S26" evidence="7">
    <location>
        <begin position="9"/>
        <end position="184"/>
    </location>
</feature>
<gene>
    <name evidence="8" type="ORF">C7959_1167</name>
</gene>
<dbReference type="PROSITE" id="PS00501">
    <property type="entry name" value="SPASE_I_1"/>
    <property type="match status" value="1"/>
</dbReference>
<reference evidence="8 9" key="1">
    <citation type="submission" date="2019-03" db="EMBL/GenBank/DDBJ databases">
        <title>Subsurface microbial communities from deep shales in Ohio and West Virginia, USA.</title>
        <authorList>
            <person name="Wrighton K."/>
        </authorList>
    </citation>
    <scope>NUCLEOTIDE SEQUENCE [LARGE SCALE GENOMIC DNA]</scope>
    <source>
        <strain evidence="8 9">MSL 6dP</strain>
    </source>
</reference>
<dbReference type="PANTHER" id="PTHR43390:SF1">
    <property type="entry name" value="CHLOROPLAST PROCESSING PEPTIDASE"/>
    <property type="match status" value="1"/>
</dbReference>
<comment type="subcellular location">
    <subcellularLocation>
        <location evidence="1">Cell membrane</location>
        <topology evidence="1">Single-pass type II membrane protein</topology>
    </subcellularLocation>
    <subcellularLocation>
        <location evidence="6">Membrane</location>
        <topology evidence="6">Single-pass type II membrane protein</topology>
    </subcellularLocation>
</comment>
<dbReference type="InterPro" id="IPR019533">
    <property type="entry name" value="Peptidase_S26"/>
</dbReference>
<protein>
    <recommendedName>
        <fullName evidence="6">Signal peptidase I</fullName>
        <ecNumber evidence="6">3.4.21.89</ecNumber>
    </recommendedName>
</protein>
<dbReference type="PANTHER" id="PTHR43390">
    <property type="entry name" value="SIGNAL PEPTIDASE I"/>
    <property type="match status" value="1"/>
</dbReference>